<sequence>MTHSDASHAGTPLQRTCPNCGATFTCWNSPSCWCAGRTLPESVKSWLADRYATCVCPACLDRLIAEDAAGMQKEQDG</sequence>
<dbReference type="InterPro" id="IPR032720">
    <property type="entry name" value="Cys_rich_CWC"/>
</dbReference>
<dbReference type="STRING" id="319225.Plut_1939"/>
<evidence type="ECO:0008006" key="3">
    <source>
        <dbReference type="Google" id="ProtNLM"/>
    </source>
</evidence>
<name>Q3B1K0_CHLL3</name>
<protein>
    <recommendedName>
        <fullName evidence="3">Cysteine-rich CWC family protein</fullName>
    </recommendedName>
</protein>
<accession>Q3B1K0</accession>
<dbReference type="AlphaFoldDB" id="Q3B1K0"/>
<organism evidence="1 2">
    <name type="scientific">Chlorobium luteolum (strain DSM 273 / BCRC 81028 / 2530)</name>
    <name type="common">Pelodictyon luteolum</name>
    <dbReference type="NCBI Taxonomy" id="319225"/>
    <lineage>
        <taxon>Bacteria</taxon>
        <taxon>Pseudomonadati</taxon>
        <taxon>Chlorobiota</taxon>
        <taxon>Chlorobiia</taxon>
        <taxon>Chlorobiales</taxon>
        <taxon>Chlorobiaceae</taxon>
        <taxon>Chlorobium/Pelodictyon group</taxon>
        <taxon>Pelodictyon</taxon>
    </lineage>
</organism>
<dbReference type="HOGENOM" id="CLU_188951_0_0_10"/>
<dbReference type="Proteomes" id="UP000002709">
    <property type="component" value="Chromosome"/>
</dbReference>
<dbReference type="KEGG" id="plt:Plut_1939"/>
<gene>
    <name evidence="1" type="ordered locus">Plut_1939</name>
</gene>
<dbReference type="Pfam" id="PF14375">
    <property type="entry name" value="Cys_rich_CWC"/>
    <property type="match status" value="1"/>
</dbReference>
<evidence type="ECO:0000313" key="2">
    <source>
        <dbReference type="Proteomes" id="UP000002709"/>
    </source>
</evidence>
<keyword evidence="2" id="KW-1185">Reference proteome</keyword>
<proteinExistence type="predicted"/>
<evidence type="ECO:0000313" key="1">
    <source>
        <dbReference type="EMBL" id="ABB24781.1"/>
    </source>
</evidence>
<reference evidence="2" key="1">
    <citation type="submission" date="2005-08" db="EMBL/GenBank/DDBJ databases">
        <title>Complete sequence of Pelodictyon luteolum DSM 273.</title>
        <authorList>
            <consortium name="US DOE Joint Genome Institute"/>
            <person name="Copeland A."/>
            <person name="Lucas S."/>
            <person name="Lapidus A."/>
            <person name="Barry K."/>
            <person name="Detter J.C."/>
            <person name="Glavina T."/>
            <person name="Hammon N."/>
            <person name="Israni S."/>
            <person name="Pitluck S."/>
            <person name="Bryant D."/>
            <person name="Schmutz J."/>
            <person name="Larimer F."/>
            <person name="Land M."/>
            <person name="Kyrpides N."/>
            <person name="Ivanova N."/>
            <person name="Richardson P."/>
        </authorList>
    </citation>
    <scope>NUCLEOTIDE SEQUENCE [LARGE SCALE GENOMIC DNA]</scope>
    <source>
        <strain evidence="2">DSM 273 / BCRC 81028 / 2530</strain>
    </source>
</reference>
<dbReference type="EMBL" id="CP000096">
    <property type="protein sequence ID" value="ABB24781.1"/>
    <property type="molecule type" value="Genomic_DNA"/>
</dbReference>
<dbReference type="OrthoDB" id="9800168at2"/>